<evidence type="ECO:0000313" key="3">
    <source>
        <dbReference type="Proteomes" id="UP001470230"/>
    </source>
</evidence>
<keyword evidence="3" id="KW-1185">Reference proteome</keyword>
<comment type="caution">
    <text evidence="2">The sequence shown here is derived from an EMBL/GenBank/DDBJ whole genome shotgun (WGS) entry which is preliminary data.</text>
</comment>
<evidence type="ECO:0000313" key="2">
    <source>
        <dbReference type="EMBL" id="KAK8888904.1"/>
    </source>
</evidence>
<keyword evidence="1" id="KW-0175">Coiled coil</keyword>
<reference evidence="2 3" key="1">
    <citation type="submission" date="2024-04" db="EMBL/GenBank/DDBJ databases">
        <title>Tritrichomonas musculus Genome.</title>
        <authorList>
            <person name="Alves-Ferreira E."/>
            <person name="Grigg M."/>
            <person name="Lorenzi H."/>
            <person name="Galac M."/>
        </authorList>
    </citation>
    <scope>NUCLEOTIDE SEQUENCE [LARGE SCALE GENOMIC DNA]</scope>
    <source>
        <strain evidence="2 3">EAF2021</strain>
    </source>
</reference>
<dbReference type="EMBL" id="JAPFFF010000005">
    <property type="protein sequence ID" value="KAK8888904.1"/>
    <property type="molecule type" value="Genomic_DNA"/>
</dbReference>
<dbReference type="PANTHER" id="PTHR47026:SF2">
    <property type="entry name" value="FLAGELLAR ASSOCIATED PROTEIN"/>
    <property type="match status" value="1"/>
</dbReference>
<sequence>MLKSGRAIRQSKIMTMKANPPSLVPPVRQTSYMDYESLSEGDKTKCKRLIEEFKRTGQISCPTAIMYQKLLCVLREERRIFSSQGDFVRAGELDTIMRELSQFYHENKLYKAKAEEVSTAENQYRITLGNYAEAKEKWEKELSKQEQQRTRAIQRVDESCDQRMNDYDTKIPDLLPASHSKLSPELLNIKDRERHMIGCRMFKEAEQLHKEFEKRQKEELQRRRFEYFQSFEIERKELEGRNNRKKTAVRSDWERKIDHTQHVANKETKPLGNAVGYLERKLIDAKAEYIGEDDPIINEEKALYESTRFKRYQPTISRTITPRSLLSSQKSISSLSANITTKRMSATMQKQNRNFDSVRWPR</sequence>
<accession>A0ABR2KCW0</accession>
<name>A0ABR2KCW0_9EUKA</name>
<dbReference type="Proteomes" id="UP001470230">
    <property type="component" value="Unassembled WGS sequence"/>
</dbReference>
<gene>
    <name evidence="2" type="ORF">M9Y10_033644</name>
</gene>
<dbReference type="PANTHER" id="PTHR47026">
    <property type="entry name" value="PIGMENTOSA GTPASE REGULATOR-LIKE PROTEIN, PUTATIVE-RELATED"/>
    <property type="match status" value="1"/>
</dbReference>
<organism evidence="2 3">
    <name type="scientific">Tritrichomonas musculus</name>
    <dbReference type="NCBI Taxonomy" id="1915356"/>
    <lineage>
        <taxon>Eukaryota</taxon>
        <taxon>Metamonada</taxon>
        <taxon>Parabasalia</taxon>
        <taxon>Tritrichomonadida</taxon>
        <taxon>Tritrichomonadidae</taxon>
        <taxon>Tritrichomonas</taxon>
    </lineage>
</organism>
<protein>
    <submittedName>
        <fullName evidence="2">Uncharacterized protein</fullName>
    </submittedName>
</protein>
<proteinExistence type="predicted"/>
<feature type="coiled-coil region" evidence="1">
    <location>
        <begin position="128"/>
        <end position="155"/>
    </location>
</feature>
<evidence type="ECO:0000256" key="1">
    <source>
        <dbReference type="SAM" id="Coils"/>
    </source>
</evidence>